<dbReference type="EMBL" id="JACIDT010000008">
    <property type="protein sequence ID" value="MBB3926806.1"/>
    <property type="molecule type" value="Genomic_DNA"/>
</dbReference>
<comment type="caution">
    <text evidence="2">The sequence shown here is derived from an EMBL/GenBank/DDBJ whole genome shotgun (WGS) entry which is preliminary data.</text>
</comment>
<dbReference type="Pfam" id="PF01261">
    <property type="entry name" value="AP_endonuc_2"/>
    <property type="match status" value="1"/>
</dbReference>
<evidence type="ECO:0000313" key="3">
    <source>
        <dbReference type="Proteomes" id="UP000571950"/>
    </source>
</evidence>
<dbReference type="InterPro" id="IPR036237">
    <property type="entry name" value="Xyl_isomerase-like_sf"/>
</dbReference>
<sequence length="281" mass="30369">MNGARQPLPNPPLPNPLCMASGIMPEACPVELVESAASAGFDYGGMWVEPADWTDRTMREVKAAMRATGLPLIDVEVVWLKPGPPDPQHDRIVDIGMELGARNVLCVSSDPDSGATRDKLARLAERAGGDIRINLEFGLFTEVRTLAQASAVLREIDHPAMGLLIDALHWRRSGGTLAEVAELPDAWLSYVQLCDAPDPGADPEDMQAILEEAIDGRLPMGAGGLPLGPLYALLPPGLPIAIEERSQALRDNFPDLRQRAAELMRISRGWLHRESALVGRG</sequence>
<proteinExistence type="predicted"/>
<name>A0A7W6BGZ7_9SPHN</name>
<protein>
    <submittedName>
        <fullName evidence="2">Sugar phosphate isomerase/epimerase</fullName>
    </submittedName>
</protein>
<dbReference type="Gene3D" id="3.20.20.150">
    <property type="entry name" value="Divalent-metal-dependent TIM barrel enzymes"/>
    <property type="match status" value="1"/>
</dbReference>
<accession>A0A7W6BGZ7</accession>
<dbReference type="GO" id="GO:0016853">
    <property type="term" value="F:isomerase activity"/>
    <property type="evidence" value="ECO:0007669"/>
    <property type="project" value="UniProtKB-KW"/>
</dbReference>
<evidence type="ECO:0000259" key="1">
    <source>
        <dbReference type="Pfam" id="PF01261"/>
    </source>
</evidence>
<feature type="domain" description="Xylose isomerase-like TIM barrel" evidence="1">
    <location>
        <begin position="34"/>
        <end position="234"/>
    </location>
</feature>
<dbReference type="SUPFAM" id="SSF51658">
    <property type="entry name" value="Xylose isomerase-like"/>
    <property type="match status" value="1"/>
</dbReference>
<organism evidence="2 3">
    <name type="scientific">Sphingobium jiangsuense</name>
    <dbReference type="NCBI Taxonomy" id="870476"/>
    <lineage>
        <taxon>Bacteria</taxon>
        <taxon>Pseudomonadati</taxon>
        <taxon>Pseudomonadota</taxon>
        <taxon>Alphaproteobacteria</taxon>
        <taxon>Sphingomonadales</taxon>
        <taxon>Sphingomonadaceae</taxon>
        <taxon>Sphingobium</taxon>
    </lineage>
</organism>
<keyword evidence="3" id="KW-1185">Reference proteome</keyword>
<dbReference type="InterPro" id="IPR050312">
    <property type="entry name" value="IolE/XylAMocC-like"/>
</dbReference>
<reference evidence="2 3" key="1">
    <citation type="submission" date="2020-08" db="EMBL/GenBank/DDBJ databases">
        <title>Genomic Encyclopedia of Type Strains, Phase IV (KMG-IV): sequencing the most valuable type-strain genomes for metagenomic binning, comparative biology and taxonomic classification.</title>
        <authorList>
            <person name="Goeker M."/>
        </authorList>
    </citation>
    <scope>NUCLEOTIDE SEQUENCE [LARGE SCALE GENOMIC DNA]</scope>
    <source>
        <strain evidence="2 3">DSM 26189</strain>
    </source>
</reference>
<keyword evidence="2" id="KW-0413">Isomerase</keyword>
<dbReference type="AlphaFoldDB" id="A0A7W6BGZ7"/>
<evidence type="ECO:0000313" key="2">
    <source>
        <dbReference type="EMBL" id="MBB3926806.1"/>
    </source>
</evidence>
<dbReference type="InterPro" id="IPR013022">
    <property type="entry name" value="Xyl_isomerase-like_TIM-brl"/>
</dbReference>
<gene>
    <name evidence="2" type="ORF">GGR43_002529</name>
</gene>
<dbReference type="PANTHER" id="PTHR12110">
    <property type="entry name" value="HYDROXYPYRUVATE ISOMERASE"/>
    <property type="match status" value="1"/>
</dbReference>
<dbReference type="PANTHER" id="PTHR12110:SF48">
    <property type="entry name" value="BLL3656 PROTEIN"/>
    <property type="match status" value="1"/>
</dbReference>
<dbReference type="RefSeq" id="WP_188072310.1">
    <property type="nucleotide sequence ID" value="NZ_BSPS01000003.1"/>
</dbReference>
<dbReference type="Proteomes" id="UP000571950">
    <property type="component" value="Unassembled WGS sequence"/>
</dbReference>